<feature type="transmembrane region" description="Helical" evidence="6">
    <location>
        <begin position="81"/>
        <end position="103"/>
    </location>
</feature>
<feature type="domain" description="RDD" evidence="7">
    <location>
        <begin position="73"/>
        <end position="178"/>
    </location>
</feature>
<dbReference type="InterPro" id="IPR010432">
    <property type="entry name" value="RDD"/>
</dbReference>
<name>A0A5C8VA31_9FLAO</name>
<dbReference type="GO" id="GO:0005886">
    <property type="term" value="C:plasma membrane"/>
    <property type="evidence" value="ECO:0007669"/>
    <property type="project" value="UniProtKB-SubCell"/>
</dbReference>
<protein>
    <submittedName>
        <fullName evidence="8">RDD family protein</fullName>
    </submittedName>
</protein>
<accession>A0A5C8VA31</accession>
<dbReference type="AlphaFoldDB" id="A0A5C8VA31"/>
<keyword evidence="5 6" id="KW-0472">Membrane</keyword>
<evidence type="ECO:0000256" key="1">
    <source>
        <dbReference type="ARBA" id="ARBA00004651"/>
    </source>
</evidence>
<evidence type="ECO:0000256" key="4">
    <source>
        <dbReference type="ARBA" id="ARBA00022989"/>
    </source>
</evidence>
<dbReference type="PANTHER" id="PTHR36115:SF4">
    <property type="entry name" value="MEMBRANE PROTEIN"/>
    <property type="match status" value="1"/>
</dbReference>
<gene>
    <name evidence="8" type="ORF">FVB32_07130</name>
</gene>
<dbReference type="InterPro" id="IPR051791">
    <property type="entry name" value="Pra-immunoreactive"/>
</dbReference>
<evidence type="ECO:0000313" key="9">
    <source>
        <dbReference type="Proteomes" id="UP000321456"/>
    </source>
</evidence>
<dbReference type="PANTHER" id="PTHR36115">
    <property type="entry name" value="PROLINE-RICH ANTIGEN HOMOLOG-RELATED"/>
    <property type="match status" value="1"/>
</dbReference>
<evidence type="ECO:0000313" key="8">
    <source>
        <dbReference type="EMBL" id="TXN38059.1"/>
    </source>
</evidence>
<feature type="transmembrane region" description="Helical" evidence="6">
    <location>
        <begin position="109"/>
        <end position="129"/>
    </location>
</feature>
<dbReference type="RefSeq" id="WP_147742591.1">
    <property type="nucleotide sequence ID" value="NZ_VRUR01000001.1"/>
</dbReference>
<evidence type="ECO:0000256" key="3">
    <source>
        <dbReference type="ARBA" id="ARBA00022692"/>
    </source>
</evidence>
<keyword evidence="9" id="KW-1185">Reference proteome</keyword>
<evidence type="ECO:0000256" key="5">
    <source>
        <dbReference type="ARBA" id="ARBA00023136"/>
    </source>
</evidence>
<proteinExistence type="predicted"/>
<organism evidence="8 9">
    <name type="scientific">Flagellimonas hymeniacidonis</name>
    <dbReference type="NCBI Taxonomy" id="2603628"/>
    <lineage>
        <taxon>Bacteria</taxon>
        <taxon>Pseudomonadati</taxon>
        <taxon>Bacteroidota</taxon>
        <taxon>Flavobacteriia</taxon>
        <taxon>Flavobacteriales</taxon>
        <taxon>Flavobacteriaceae</taxon>
        <taxon>Flagellimonas</taxon>
    </lineage>
</organism>
<comment type="subcellular location">
    <subcellularLocation>
        <location evidence="1">Cell membrane</location>
        <topology evidence="1">Multi-pass membrane protein</topology>
    </subcellularLocation>
</comment>
<comment type="caution">
    <text evidence="8">The sequence shown here is derived from an EMBL/GenBank/DDBJ whole genome shotgun (WGS) entry which is preliminary data.</text>
</comment>
<dbReference type="EMBL" id="VRUR01000001">
    <property type="protein sequence ID" value="TXN38059.1"/>
    <property type="molecule type" value="Genomic_DNA"/>
</dbReference>
<sequence length="198" mass="22752">MENEFAKVMSERTDEELIKIVTVERGSYNPTAIEAADAEVEKRNIDTSEFEKIREKATAEKEQKEKVDSNVVSSGTRFMNFLIDFIVWLVLAFIISFIIGFFIQPTDQGMISLIGYILIFGTFIVYYALMEIKFQKTIGKFVTKTKVVKMNGEKPTDGDIITRTFCRLIPFDRLSFLFVKNGIHDFLSKTKVVKDNVE</sequence>
<keyword evidence="3 6" id="KW-0812">Transmembrane</keyword>
<evidence type="ECO:0000259" key="7">
    <source>
        <dbReference type="Pfam" id="PF06271"/>
    </source>
</evidence>
<dbReference type="Pfam" id="PF06271">
    <property type="entry name" value="RDD"/>
    <property type="match status" value="1"/>
</dbReference>
<reference evidence="8 9" key="1">
    <citation type="submission" date="2019-08" db="EMBL/GenBank/DDBJ databases">
        <title>Professor.</title>
        <authorList>
            <person name="Park J.S."/>
        </authorList>
    </citation>
    <scope>NUCLEOTIDE SEQUENCE [LARGE SCALE GENOMIC DNA]</scope>
    <source>
        <strain evidence="8 9">176CP5-101</strain>
    </source>
</reference>
<dbReference type="Proteomes" id="UP000321456">
    <property type="component" value="Unassembled WGS sequence"/>
</dbReference>
<keyword evidence="2" id="KW-1003">Cell membrane</keyword>
<evidence type="ECO:0000256" key="6">
    <source>
        <dbReference type="SAM" id="Phobius"/>
    </source>
</evidence>
<evidence type="ECO:0000256" key="2">
    <source>
        <dbReference type="ARBA" id="ARBA00022475"/>
    </source>
</evidence>
<keyword evidence="4 6" id="KW-1133">Transmembrane helix</keyword>